<protein>
    <recommendedName>
        <fullName evidence="4 7">Phosphate-binding protein PstS</fullName>
    </recommendedName>
</protein>
<gene>
    <name evidence="9" type="ORF">Thpro_022407</name>
</gene>
<name>A0A1A6C0R6_9GAMM</name>
<comment type="caution">
    <text evidence="9">The sequence shown here is derived from an EMBL/GenBank/DDBJ whole genome shotgun (WGS) entry which is preliminary data.</text>
</comment>
<keyword evidence="5 7" id="KW-0813">Transport</keyword>
<dbReference type="PANTHER" id="PTHR42996:SF1">
    <property type="entry name" value="PHOSPHATE-BINDING PROTEIN PSTS"/>
    <property type="match status" value="1"/>
</dbReference>
<organism evidence="9 10">
    <name type="scientific">Acidihalobacter prosperus</name>
    <dbReference type="NCBI Taxonomy" id="160660"/>
    <lineage>
        <taxon>Bacteria</taxon>
        <taxon>Pseudomonadati</taxon>
        <taxon>Pseudomonadota</taxon>
        <taxon>Gammaproteobacteria</taxon>
        <taxon>Chromatiales</taxon>
        <taxon>Ectothiorhodospiraceae</taxon>
        <taxon>Acidihalobacter</taxon>
    </lineage>
</organism>
<dbReference type="AlphaFoldDB" id="A0A1A6C0R6"/>
<evidence type="ECO:0000259" key="8">
    <source>
        <dbReference type="Pfam" id="PF12849"/>
    </source>
</evidence>
<evidence type="ECO:0000256" key="1">
    <source>
        <dbReference type="ARBA" id="ARBA00002841"/>
    </source>
</evidence>
<evidence type="ECO:0000256" key="4">
    <source>
        <dbReference type="ARBA" id="ARBA00021889"/>
    </source>
</evidence>
<dbReference type="InterPro" id="IPR024370">
    <property type="entry name" value="PBP_domain"/>
</dbReference>
<sequence>MSTSLSSNGRWLRRVGLGLVMGSTLLAVAPSQAAVNVLETGSSLLYPLFNLWVPVYTKMHPSVHITTASTGSGTGLAQSINGLAQIGASDAYMSDAMMKQHPTMLNIPTAISSQMVNYNLPGLNHHHLNLSGPVLADIYSGKITNWDDKRIAEMNHGVHLPNHKIIPVHRSDGSGDTFIFTQYLSKSTKWWMDKYAYGTSISWAPVQGAIGAEGNPGMVDALKNNPYSIAYVGVSYKHQIQEAKLGEARLKNRDGHFVLPEVRTVKAAAASMVPHTPADQRISLIFAPGKYSYPIINYEYAVVNSRQPNETMAKTLKTFLTWAVSPKGGNAEHFMKKVNFVPLPESVAKLSIKQIDKIHG</sequence>
<comment type="similarity">
    <text evidence="2 7">Belongs to the PstS family.</text>
</comment>
<keyword evidence="6 7" id="KW-0592">Phosphate transport</keyword>
<dbReference type="NCBIfam" id="TIGR00975">
    <property type="entry name" value="3a0107s03"/>
    <property type="match status" value="1"/>
</dbReference>
<dbReference type="Pfam" id="PF12849">
    <property type="entry name" value="PBP_like_2"/>
    <property type="match status" value="1"/>
</dbReference>
<accession>A0A1A6C0R6</accession>
<dbReference type="OrthoDB" id="9801510at2"/>
<dbReference type="GO" id="GO:0035435">
    <property type="term" value="P:phosphate ion transmembrane transport"/>
    <property type="evidence" value="ECO:0007669"/>
    <property type="project" value="InterPro"/>
</dbReference>
<evidence type="ECO:0000256" key="6">
    <source>
        <dbReference type="ARBA" id="ARBA00022592"/>
    </source>
</evidence>
<evidence type="ECO:0000313" key="9">
    <source>
        <dbReference type="EMBL" id="OBS08157.1"/>
    </source>
</evidence>
<dbReference type="GO" id="GO:0043190">
    <property type="term" value="C:ATP-binding cassette (ABC) transporter complex"/>
    <property type="evidence" value="ECO:0007669"/>
    <property type="project" value="InterPro"/>
</dbReference>
<dbReference type="Proteomes" id="UP000029273">
    <property type="component" value="Unassembled WGS sequence"/>
</dbReference>
<dbReference type="RefSeq" id="WP_082954631.1">
    <property type="nucleotide sequence ID" value="NZ_JQSG02000006.1"/>
</dbReference>
<reference evidence="9 10" key="1">
    <citation type="journal article" date="2014" name="Genome Announc.">
        <title>Draft Genome Sequence of the Iron-Oxidizing, Acidophilic, and Halotolerant 'Thiobacillus prosperus' Type Strain DSM 5130.</title>
        <authorList>
            <person name="Ossandon F.J."/>
            <person name="Cardenas J.P."/>
            <person name="Corbett M."/>
            <person name="Quatrini R."/>
            <person name="Holmes D.S."/>
            <person name="Watkin E."/>
        </authorList>
    </citation>
    <scope>NUCLEOTIDE SEQUENCE [LARGE SCALE GENOMIC DNA]</scope>
    <source>
        <strain evidence="9 10">DSM 5130</strain>
    </source>
</reference>
<dbReference type="SUPFAM" id="SSF53850">
    <property type="entry name" value="Periplasmic binding protein-like II"/>
    <property type="match status" value="1"/>
</dbReference>
<feature type="domain" description="PBP" evidence="8">
    <location>
        <begin position="29"/>
        <end position="326"/>
    </location>
</feature>
<evidence type="ECO:0000256" key="3">
    <source>
        <dbReference type="ARBA" id="ARBA00011529"/>
    </source>
</evidence>
<dbReference type="EMBL" id="JQSG02000006">
    <property type="protein sequence ID" value="OBS08157.1"/>
    <property type="molecule type" value="Genomic_DNA"/>
</dbReference>
<dbReference type="Gene3D" id="3.40.190.10">
    <property type="entry name" value="Periplasmic binding protein-like II"/>
    <property type="match status" value="2"/>
</dbReference>
<dbReference type="PANTHER" id="PTHR42996">
    <property type="entry name" value="PHOSPHATE-BINDING PROTEIN PSTS"/>
    <property type="match status" value="1"/>
</dbReference>
<comment type="function">
    <text evidence="1 7">Part of the ABC transporter complex PstSACB involved in phosphate import.</text>
</comment>
<dbReference type="PIRSF" id="PIRSF002756">
    <property type="entry name" value="PstS"/>
    <property type="match status" value="1"/>
</dbReference>
<evidence type="ECO:0000256" key="7">
    <source>
        <dbReference type="PIRNR" id="PIRNR002756"/>
    </source>
</evidence>
<keyword evidence="10" id="KW-1185">Reference proteome</keyword>
<dbReference type="CDD" id="cd13565">
    <property type="entry name" value="PBP2_PstS"/>
    <property type="match status" value="1"/>
</dbReference>
<evidence type="ECO:0000256" key="5">
    <source>
        <dbReference type="ARBA" id="ARBA00022448"/>
    </source>
</evidence>
<comment type="subunit">
    <text evidence="3 7">The complex is composed of two ATP-binding proteins (PstB), two transmembrane proteins (PstC and PstA) and a solute-binding protein (PstS).</text>
</comment>
<evidence type="ECO:0000313" key="10">
    <source>
        <dbReference type="Proteomes" id="UP000029273"/>
    </source>
</evidence>
<dbReference type="InterPro" id="IPR050962">
    <property type="entry name" value="Phosphate-bind_PstS"/>
</dbReference>
<evidence type="ECO:0000256" key="2">
    <source>
        <dbReference type="ARBA" id="ARBA00008725"/>
    </source>
</evidence>
<dbReference type="GO" id="GO:0042301">
    <property type="term" value="F:phosphate ion binding"/>
    <property type="evidence" value="ECO:0007669"/>
    <property type="project" value="InterPro"/>
</dbReference>
<dbReference type="InterPro" id="IPR005673">
    <property type="entry name" value="ABC_phos-bd_PstS"/>
</dbReference>
<proteinExistence type="inferred from homology"/>
<dbReference type="STRING" id="160660.BJI67_14530"/>